<comment type="caution">
    <text evidence="1">The sequence shown here is derived from an EMBL/GenBank/DDBJ whole genome shotgun (WGS) entry which is preliminary data.</text>
</comment>
<dbReference type="AlphaFoldDB" id="C2G1P7"/>
<evidence type="ECO:0000313" key="2">
    <source>
        <dbReference type="Proteomes" id="UP000006241"/>
    </source>
</evidence>
<evidence type="ECO:0000313" key="1">
    <source>
        <dbReference type="EMBL" id="EEI90956.1"/>
    </source>
</evidence>
<dbReference type="HOGENOM" id="CLU_3239789_0_0_10"/>
<dbReference type="Proteomes" id="UP000006241">
    <property type="component" value="Unassembled WGS sequence"/>
</dbReference>
<name>C2G1P7_SPHSI</name>
<sequence length="43" mass="4959">MGQEEDTIYLLTYANLVIYDEYDQVNIKFILPVIIPLQAAITI</sequence>
<reference evidence="1 2" key="1">
    <citation type="submission" date="2009-01" db="EMBL/GenBank/DDBJ databases">
        <authorList>
            <person name="Qin X."/>
            <person name="Bachman B."/>
            <person name="Battles P."/>
            <person name="Bell A."/>
            <person name="Bess C."/>
            <person name="Bickham C."/>
            <person name="Chaboub L."/>
            <person name="Chen D."/>
            <person name="Coyle M."/>
            <person name="Deiros D.R."/>
            <person name="Dinh H."/>
            <person name="Forbes L."/>
            <person name="Fowler G."/>
            <person name="Francisco L."/>
            <person name="Fu Q."/>
            <person name="Gubbala S."/>
            <person name="Hale W."/>
            <person name="Han Y."/>
            <person name="Hemphill L."/>
            <person name="Highlander S.K."/>
            <person name="Hirani K."/>
            <person name="Hogues M."/>
            <person name="Jackson L."/>
            <person name="Jakkamsetti A."/>
            <person name="Javaid M."/>
            <person name="Jiang H."/>
            <person name="Korchina V."/>
            <person name="Kovar C."/>
            <person name="Lara F."/>
            <person name="Lee S."/>
            <person name="Mata R."/>
            <person name="Mathew T."/>
            <person name="Moen C."/>
            <person name="Morales K."/>
            <person name="Munidasa M."/>
            <person name="Nazareth L."/>
            <person name="Ngo R."/>
            <person name="Nguyen L."/>
            <person name="Okwuonu G."/>
            <person name="Ongeri F."/>
            <person name="Patil S."/>
            <person name="Petrosino J."/>
            <person name="Pham C."/>
            <person name="Pham P."/>
            <person name="Pu L.-L."/>
            <person name="Puazo M."/>
            <person name="Raj R."/>
            <person name="Reid J."/>
            <person name="Rouhana J."/>
            <person name="Saada N."/>
            <person name="Shang Y."/>
            <person name="Simmons D."/>
            <person name="Thornton R."/>
            <person name="Warren J."/>
            <person name="Weissenberger G."/>
            <person name="Zhang J."/>
            <person name="Zhang L."/>
            <person name="Zhou C."/>
            <person name="Zhu D."/>
            <person name="Muzny D."/>
            <person name="Worley K."/>
            <person name="Gibbs R."/>
        </authorList>
    </citation>
    <scope>NUCLEOTIDE SEQUENCE [LARGE SCALE GENOMIC DNA]</scope>
    <source>
        <strain evidence="1 2">ATCC 33300</strain>
    </source>
</reference>
<dbReference type="EMBL" id="ACHB01000079">
    <property type="protein sequence ID" value="EEI90956.1"/>
    <property type="molecule type" value="Genomic_DNA"/>
</dbReference>
<proteinExistence type="predicted"/>
<protein>
    <submittedName>
        <fullName evidence="1">Uncharacterized protein</fullName>
    </submittedName>
</protein>
<gene>
    <name evidence="1" type="ORF">HMPREF0765_3503</name>
</gene>
<accession>C2G1P7</accession>
<organism evidence="1 2">
    <name type="scientific">Sphingobacterium spiritivorum ATCC 33300</name>
    <dbReference type="NCBI Taxonomy" id="525372"/>
    <lineage>
        <taxon>Bacteria</taxon>
        <taxon>Pseudomonadati</taxon>
        <taxon>Bacteroidota</taxon>
        <taxon>Sphingobacteriia</taxon>
        <taxon>Sphingobacteriales</taxon>
        <taxon>Sphingobacteriaceae</taxon>
        <taxon>Sphingobacterium</taxon>
    </lineage>
</organism>